<dbReference type="Proteomes" id="UP000623467">
    <property type="component" value="Unassembled WGS sequence"/>
</dbReference>
<organism evidence="2 3">
    <name type="scientific">Mycena sanguinolenta</name>
    <dbReference type="NCBI Taxonomy" id="230812"/>
    <lineage>
        <taxon>Eukaryota</taxon>
        <taxon>Fungi</taxon>
        <taxon>Dikarya</taxon>
        <taxon>Basidiomycota</taxon>
        <taxon>Agaricomycotina</taxon>
        <taxon>Agaricomycetes</taxon>
        <taxon>Agaricomycetidae</taxon>
        <taxon>Agaricales</taxon>
        <taxon>Marasmiineae</taxon>
        <taxon>Mycenaceae</taxon>
        <taxon>Mycena</taxon>
    </lineage>
</organism>
<reference evidence="2" key="1">
    <citation type="submission" date="2020-05" db="EMBL/GenBank/DDBJ databases">
        <title>Mycena genomes resolve the evolution of fungal bioluminescence.</title>
        <authorList>
            <person name="Tsai I.J."/>
        </authorList>
    </citation>
    <scope>NUCLEOTIDE SEQUENCE</scope>
    <source>
        <strain evidence="2">160909Yilan</strain>
    </source>
</reference>
<name>A0A8H6ZMI6_9AGAR</name>
<dbReference type="AlphaFoldDB" id="A0A8H6ZMI6"/>
<dbReference type="Gene3D" id="3.40.50.1010">
    <property type="entry name" value="5'-nuclease"/>
    <property type="match status" value="1"/>
</dbReference>
<proteinExistence type="predicted"/>
<comment type="caution">
    <text evidence="2">The sequence shown here is derived from an EMBL/GenBank/DDBJ whole genome shotgun (WGS) entry which is preliminary data.</text>
</comment>
<feature type="domain" description="XPG-I" evidence="1">
    <location>
        <begin position="19"/>
        <end position="93"/>
    </location>
</feature>
<dbReference type="EMBL" id="JACAZH010000001">
    <property type="protein sequence ID" value="KAF7378200.1"/>
    <property type="molecule type" value="Genomic_DNA"/>
</dbReference>
<evidence type="ECO:0000313" key="3">
    <source>
        <dbReference type="Proteomes" id="UP000623467"/>
    </source>
</evidence>
<dbReference type="Pfam" id="PF00867">
    <property type="entry name" value="XPG_I"/>
    <property type="match status" value="1"/>
</dbReference>
<evidence type="ECO:0000259" key="1">
    <source>
        <dbReference type="SMART" id="SM00484"/>
    </source>
</evidence>
<dbReference type="InterPro" id="IPR029060">
    <property type="entry name" value="PIN-like_dom_sf"/>
</dbReference>
<keyword evidence="3" id="KW-1185">Reference proteome</keyword>
<dbReference type="SUPFAM" id="SSF88723">
    <property type="entry name" value="PIN domain-like"/>
    <property type="match status" value="1"/>
</dbReference>
<accession>A0A8H6ZMI6</accession>
<dbReference type="GO" id="GO:0004518">
    <property type="term" value="F:nuclease activity"/>
    <property type="evidence" value="ECO:0007669"/>
    <property type="project" value="InterPro"/>
</dbReference>
<dbReference type="SMART" id="SM00484">
    <property type="entry name" value="XPGI"/>
    <property type="match status" value="1"/>
</dbReference>
<dbReference type="OrthoDB" id="2148513at2759"/>
<evidence type="ECO:0000313" key="2">
    <source>
        <dbReference type="EMBL" id="KAF7378200.1"/>
    </source>
</evidence>
<sequence>MDSGSALTLVGGCIVPVVYMWITAPGEAEATLSEMSSIGVPVSVDAILTDDSDSFVFGAGVVLRIRSEDNESYSASRYSAFDIAQGIIRMASCNVESERR</sequence>
<gene>
    <name evidence="2" type="ORF">MSAN_00244600</name>
</gene>
<dbReference type="InterPro" id="IPR006086">
    <property type="entry name" value="XPG-I_dom"/>
</dbReference>
<protein>
    <submittedName>
        <fullName evidence="2">PIN domain-like protein</fullName>
    </submittedName>
</protein>